<evidence type="ECO:0000256" key="7">
    <source>
        <dbReference type="ARBA" id="ARBA00022679"/>
    </source>
</evidence>
<evidence type="ECO:0000256" key="10">
    <source>
        <dbReference type="ARBA" id="ARBA00022777"/>
    </source>
</evidence>
<evidence type="ECO:0000256" key="11">
    <source>
        <dbReference type="ARBA" id="ARBA00022840"/>
    </source>
</evidence>
<dbReference type="RefSeq" id="WP_241792453.1">
    <property type="nucleotide sequence ID" value="NZ_JALBUU010000004.1"/>
</dbReference>
<dbReference type="EC" id="2.7.13.3" evidence="3"/>
<dbReference type="Gene3D" id="3.30.450.20">
    <property type="entry name" value="PAS domain"/>
    <property type="match status" value="2"/>
</dbReference>
<dbReference type="SMART" id="SM00448">
    <property type="entry name" value="REC"/>
    <property type="match status" value="1"/>
</dbReference>
<keyword evidence="8" id="KW-0677">Repeat</keyword>
<evidence type="ECO:0000256" key="1">
    <source>
        <dbReference type="ARBA" id="ARBA00000085"/>
    </source>
</evidence>
<proteinExistence type="predicted"/>
<protein>
    <recommendedName>
        <fullName evidence="3">histidine kinase</fullName>
        <ecNumber evidence="3">2.7.13.3</ecNumber>
    </recommendedName>
</protein>
<comment type="catalytic activity">
    <reaction evidence="1">
        <text>ATP + protein L-histidine = ADP + protein N-phospho-L-histidine.</text>
        <dbReference type="EC" id="2.7.13.3"/>
    </reaction>
</comment>
<name>A0ABS9W0I5_9PROT</name>
<dbReference type="NCBIfam" id="TIGR00229">
    <property type="entry name" value="sensory_box"/>
    <property type="match status" value="1"/>
</dbReference>
<dbReference type="PROSITE" id="PS50113">
    <property type="entry name" value="PAC"/>
    <property type="match status" value="1"/>
</dbReference>
<keyword evidence="5" id="KW-0285">Flavoprotein</keyword>
<keyword evidence="14" id="KW-1133">Transmembrane helix</keyword>
<dbReference type="InterPro" id="IPR011006">
    <property type="entry name" value="CheY-like_superfamily"/>
</dbReference>
<dbReference type="InterPro" id="IPR035965">
    <property type="entry name" value="PAS-like_dom_sf"/>
</dbReference>
<dbReference type="InterPro" id="IPR000700">
    <property type="entry name" value="PAS-assoc_C"/>
</dbReference>
<dbReference type="SUPFAM" id="SSF52172">
    <property type="entry name" value="CheY-like"/>
    <property type="match status" value="1"/>
</dbReference>
<evidence type="ECO:0000256" key="4">
    <source>
        <dbReference type="ARBA" id="ARBA00022553"/>
    </source>
</evidence>
<dbReference type="Proteomes" id="UP001201985">
    <property type="component" value="Unassembled WGS sequence"/>
</dbReference>
<feature type="domain" description="PAC" evidence="16">
    <location>
        <begin position="471"/>
        <end position="523"/>
    </location>
</feature>
<dbReference type="CDD" id="cd00130">
    <property type="entry name" value="PAS"/>
    <property type="match status" value="1"/>
</dbReference>
<dbReference type="PANTHER" id="PTHR41523">
    <property type="entry name" value="TWO-COMPONENT SYSTEM SENSOR PROTEIN"/>
    <property type="match status" value="1"/>
</dbReference>
<keyword evidence="6" id="KW-0288">FMN</keyword>
<keyword evidence="4 13" id="KW-0597">Phosphoprotein</keyword>
<comment type="caution">
    <text evidence="18">The sequence shown here is derived from an EMBL/GenBank/DDBJ whole genome shotgun (WGS) entry which is preliminary data.</text>
</comment>
<evidence type="ECO:0000259" key="15">
    <source>
        <dbReference type="PROSITE" id="PS50110"/>
    </source>
</evidence>
<accession>A0ABS9W0I5</accession>
<evidence type="ECO:0000313" key="18">
    <source>
        <dbReference type="EMBL" id="MCI0752410.1"/>
    </source>
</evidence>
<evidence type="ECO:0000259" key="16">
    <source>
        <dbReference type="PROSITE" id="PS50113"/>
    </source>
</evidence>
<evidence type="ECO:0000256" key="13">
    <source>
        <dbReference type="PROSITE-ProRule" id="PRU00169"/>
    </source>
</evidence>
<evidence type="ECO:0000256" key="6">
    <source>
        <dbReference type="ARBA" id="ARBA00022643"/>
    </source>
</evidence>
<dbReference type="Pfam" id="PF08448">
    <property type="entry name" value="PAS_4"/>
    <property type="match status" value="1"/>
</dbReference>
<evidence type="ECO:0000256" key="2">
    <source>
        <dbReference type="ARBA" id="ARBA00004370"/>
    </source>
</evidence>
<evidence type="ECO:0000256" key="12">
    <source>
        <dbReference type="ARBA" id="ARBA00023026"/>
    </source>
</evidence>
<feature type="transmembrane region" description="Helical" evidence="14">
    <location>
        <begin position="20"/>
        <end position="44"/>
    </location>
</feature>
<evidence type="ECO:0000256" key="5">
    <source>
        <dbReference type="ARBA" id="ARBA00022630"/>
    </source>
</evidence>
<keyword evidence="14" id="KW-0812">Transmembrane</keyword>
<feature type="domain" description="HAMP" evidence="17">
    <location>
        <begin position="322"/>
        <end position="375"/>
    </location>
</feature>
<dbReference type="SMART" id="SM00911">
    <property type="entry name" value="HWE_HK"/>
    <property type="match status" value="1"/>
</dbReference>
<dbReference type="PROSITE" id="PS50885">
    <property type="entry name" value="HAMP"/>
    <property type="match status" value="1"/>
</dbReference>
<dbReference type="SUPFAM" id="SSF55874">
    <property type="entry name" value="ATPase domain of HSP90 chaperone/DNA topoisomerase II/histidine kinase"/>
    <property type="match status" value="1"/>
</dbReference>
<feature type="transmembrane region" description="Helical" evidence="14">
    <location>
        <begin position="302"/>
        <end position="321"/>
    </location>
</feature>
<evidence type="ECO:0000256" key="14">
    <source>
        <dbReference type="SAM" id="Phobius"/>
    </source>
</evidence>
<dbReference type="CDD" id="cd18774">
    <property type="entry name" value="PDC2_HK_sensor"/>
    <property type="match status" value="1"/>
</dbReference>
<dbReference type="Gene3D" id="6.10.340.10">
    <property type="match status" value="1"/>
</dbReference>
<dbReference type="Gene3D" id="3.30.565.10">
    <property type="entry name" value="Histidine kinase-like ATPase, C-terminal domain"/>
    <property type="match status" value="1"/>
</dbReference>
<feature type="modified residue" description="4-aspartylphosphate" evidence="13">
    <location>
        <position position="789"/>
    </location>
</feature>
<dbReference type="PROSITE" id="PS50110">
    <property type="entry name" value="RESPONSE_REGULATORY"/>
    <property type="match status" value="1"/>
</dbReference>
<sequence length="871" mass="92754">MISTIHDSPAEAPKRPVRGLRLYLLALVMAVLVPALAGGVATAWQLAEAQREQVEASLHSSARAMAVALDRELEVLTTSATSLASWPVLRSAQPDAPGLAEFHSHAADVANSYGGWVAIARGDGTQLLDTREPLGTALPAWRGRLWIEQVLASGRPAVSDMFLAEAGKRPVLAVFAPVRQTGSPAALRGSAEPLVLILAFDPEHLAEVMTEVQPGEIFSAVHTLEGRLIVRSVGRTSAGQPVPSWIAGAVARDEGGLAHGTALDGRSVTSAFQRLDRLPWSAIISIPYDRYSAAWRTPLERLALGGLALLLAGLILALIVARRLLQPIGNLAAEAEALAAGDATPQLKAPIGVAEFEALRLGLHRSTELIRSRAVAEGKVQAAEAVAQALRTERDRARLYFDVARVMLLVLGPDGRVQGINRRGLEVLGLSHENEVIGRDWVSEFLPLAARPAMRLMLERIASGEMDPVTVVHEAPVLRSDGEHRLIAWHNAALRDAEGRLAVIVASGEDVTDPRAAEERQVLLMREVDHRAKNALAVVQSILRMTETPDPADFAATVEGRVSALARAHTLLASENWTGSDLRLLVEAELAGYVAKGQVSIGGPGVWLSPEAVQAVSMVAHELATNAIRHGALAQPGGQVSVQWEATPQGDLRVVWAEQSGPGLRIPRPGRRGFGLRMVDATVRSQFRGRIAYDWRPEGLQCTMTIAAERVSLRGPINPLPASPVIKGPRPPPSRTRRILLAEDEPLVAMELDAQLREMGFTVVGPAATLQQAMDLAGQDHDLLGAVLDVNLGGQAVFPVADLLVRRGVPVVFATGYGSLPGGWATSGGQGRTALLRKPLSRGALAGALRELTGMPDASAEGAALRLQERA</sequence>
<evidence type="ECO:0000256" key="9">
    <source>
        <dbReference type="ARBA" id="ARBA00022741"/>
    </source>
</evidence>
<keyword evidence="7" id="KW-0808">Transferase</keyword>
<dbReference type="InterPro" id="IPR001789">
    <property type="entry name" value="Sig_transdc_resp-reg_receiver"/>
</dbReference>
<keyword evidence="14" id="KW-0472">Membrane</keyword>
<keyword evidence="12" id="KW-0843">Virulence</keyword>
<evidence type="ECO:0000259" key="17">
    <source>
        <dbReference type="PROSITE" id="PS50885"/>
    </source>
</evidence>
<evidence type="ECO:0000256" key="8">
    <source>
        <dbReference type="ARBA" id="ARBA00022737"/>
    </source>
</evidence>
<dbReference type="EMBL" id="JALBUU010000004">
    <property type="protein sequence ID" value="MCI0752410.1"/>
    <property type="molecule type" value="Genomic_DNA"/>
</dbReference>
<reference evidence="18 19" key="1">
    <citation type="submission" date="2022-03" db="EMBL/GenBank/DDBJ databases">
        <title>Complete genome analysis of Roseomonas KG 17.1 : a prolific producer of plant growth promoters.</title>
        <authorList>
            <person name="Saadouli I."/>
            <person name="Najjari A."/>
            <person name="Mosbah A."/>
            <person name="Ouzari H.I."/>
        </authorList>
    </citation>
    <scope>NUCLEOTIDE SEQUENCE [LARGE SCALE GENOMIC DNA]</scope>
    <source>
        <strain evidence="18 19">KG17-1</strain>
    </source>
</reference>
<dbReference type="SMART" id="SM00091">
    <property type="entry name" value="PAS"/>
    <property type="match status" value="1"/>
</dbReference>
<organism evidence="18 19">
    <name type="scientific">Teichococcus vastitatis</name>
    <dbReference type="NCBI Taxonomy" id="2307076"/>
    <lineage>
        <taxon>Bacteria</taxon>
        <taxon>Pseudomonadati</taxon>
        <taxon>Pseudomonadota</taxon>
        <taxon>Alphaproteobacteria</taxon>
        <taxon>Acetobacterales</taxon>
        <taxon>Roseomonadaceae</taxon>
        <taxon>Roseomonas</taxon>
    </lineage>
</organism>
<dbReference type="SUPFAM" id="SSF55785">
    <property type="entry name" value="PYP-like sensor domain (PAS domain)"/>
    <property type="match status" value="1"/>
</dbReference>
<dbReference type="InterPro" id="IPR013656">
    <property type="entry name" value="PAS_4"/>
</dbReference>
<keyword evidence="11" id="KW-0067">ATP-binding</keyword>
<dbReference type="InterPro" id="IPR011102">
    <property type="entry name" value="Sig_transdc_His_kinase_HWE"/>
</dbReference>
<dbReference type="Pfam" id="PF07536">
    <property type="entry name" value="HWE_HK"/>
    <property type="match status" value="1"/>
</dbReference>
<keyword evidence="9" id="KW-0547">Nucleotide-binding</keyword>
<feature type="domain" description="Response regulatory" evidence="15">
    <location>
        <begin position="738"/>
        <end position="853"/>
    </location>
</feature>
<dbReference type="InterPro" id="IPR036890">
    <property type="entry name" value="HATPase_C_sf"/>
</dbReference>
<dbReference type="InterPro" id="IPR000014">
    <property type="entry name" value="PAS"/>
</dbReference>
<keyword evidence="19" id="KW-1185">Reference proteome</keyword>
<dbReference type="Gene3D" id="3.40.50.2300">
    <property type="match status" value="1"/>
</dbReference>
<evidence type="ECO:0000256" key="3">
    <source>
        <dbReference type="ARBA" id="ARBA00012438"/>
    </source>
</evidence>
<gene>
    <name evidence="18" type="ORF">MON41_01365</name>
</gene>
<keyword evidence="10" id="KW-0418">Kinase</keyword>
<comment type="subcellular location">
    <subcellularLocation>
        <location evidence="2">Membrane</location>
    </subcellularLocation>
</comment>
<dbReference type="PANTHER" id="PTHR41523:SF8">
    <property type="entry name" value="ETHYLENE RESPONSE SENSOR PROTEIN"/>
    <property type="match status" value="1"/>
</dbReference>
<evidence type="ECO:0000313" key="19">
    <source>
        <dbReference type="Proteomes" id="UP001201985"/>
    </source>
</evidence>
<dbReference type="InterPro" id="IPR003660">
    <property type="entry name" value="HAMP_dom"/>
</dbReference>